<reference evidence="5" key="1">
    <citation type="submission" date="2018-04" db="EMBL/GenBank/DDBJ databases">
        <authorList>
            <person name="Go L.Y."/>
            <person name="Mitchell J.A."/>
        </authorList>
    </citation>
    <scope>NUCLEOTIDE SEQUENCE</scope>
    <source>
        <tissue evidence="5">Whole organism</tissue>
    </source>
</reference>
<dbReference type="OMA" id="NNTMADA"/>
<proteinExistence type="predicted"/>
<feature type="region of interest" description="Disordered" evidence="3">
    <location>
        <begin position="34"/>
        <end position="74"/>
    </location>
</feature>
<dbReference type="Pfam" id="PF00076">
    <property type="entry name" value="RRM_1"/>
    <property type="match status" value="1"/>
</dbReference>
<sequence>MLIHSIAAPPNIIRFTANMSNQNLLIDHRQSHTPNMLLENNNSNENSTSNNNNKNESENNNTSVNSPILSESSTTAPTACAISPSVASSSENYNNYSLYCDSNIPEGAVKLFVGQIPRHLEENDLRPLFESFGSIYEFTILKDKQTKMHKGE</sequence>
<dbReference type="SUPFAM" id="SSF54928">
    <property type="entry name" value="RNA-binding domain, RBD"/>
    <property type="match status" value="1"/>
</dbReference>
<feature type="domain" description="RRM" evidence="4">
    <location>
        <begin position="109"/>
        <end position="152"/>
    </location>
</feature>
<evidence type="ECO:0000313" key="5">
    <source>
        <dbReference type="EMBL" id="SSX00483.1"/>
    </source>
</evidence>
<dbReference type="InterPro" id="IPR000504">
    <property type="entry name" value="RRM_dom"/>
</dbReference>
<evidence type="ECO:0000256" key="3">
    <source>
        <dbReference type="SAM" id="MobiDB-lite"/>
    </source>
</evidence>
<evidence type="ECO:0000259" key="4">
    <source>
        <dbReference type="PROSITE" id="PS50102"/>
    </source>
</evidence>
<evidence type="ECO:0000313" key="6">
    <source>
        <dbReference type="EMBL" id="SSX20863.1"/>
    </source>
</evidence>
<dbReference type="VEuPathDB" id="VectorBase:CSON002731"/>
<organism evidence="6">
    <name type="scientific">Culicoides sonorensis</name>
    <name type="common">Biting midge</name>
    <dbReference type="NCBI Taxonomy" id="179676"/>
    <lineage>
        <taxon>Eukaryota</taxon>
        <taxon>Metazoa</taxon>
        <taxon>Ecdysozoa</taxon>
        <taxon>Arthropoda</taxon>
        <taxon>Hexapoda</taxon>
        <taxon>Insecta</taxon>
        <taxon>Pterygota</taxon>
        <taxon>Neoptera</taxon>
        <taxon>Endopterygota</taxon>
        <taxon>Diptera</taxon>
        <taxon>Nematocera</taxon>
        <taxon>Chironomoidea</taxon>
        <taxon>Ceratopogonidae</taxon>
        <taxon>Ceratopogoninae</taxon>
        <taxon>Culicoides</taxon>
        <taxon>Monoculicoides</taxon>
    </lineage>
</organism>
<keyword evidence="1 2" id="KW-0694">RNA-binding</keyword>
<dbReference type="Gene3D" id="3.30.70.330">
    <property type="match status" value="1"/>
</dbReference>
<dbReference type="GO" id="GO:0003723">
    <property type="term" value="F:RNA binding"/>
    <property type="evidence" value="ECO:0007669"/>
    <property type="project" value="UniProtKB-UniRule"/>
</dbReference>
<gene>
    <name evidence="6" type="primary">CSON002731</name>
</gene>
<dbReference type="InterPro" id="IPR035979">
    <property type="entry name" value="RBD_domain_sf"/>
</dbReference>
<feature type="compositionally biased region" description="Low complexity" evidence="3">
    <location>
        <begin position="39"/>
        <end position="66"/>
    </location>
</feature>
<dbReference type="AlphaFoldDB" id="A0A336LW39"/>
<protein>
    <submittedName>
        <fullName evidence="6">CSON002731 protein</fullName>
    </submittedName>
</protein>
<evidence type="ECO:0000256" key="2">
    <source>
        <dbReference type="PROSITE-ProRule" id="PRU00176"/>
    </source>
</evidence>
<evidence type="ECO:0000256" key="1">
    <source>
        <dbReference type="ARBA" id="ARBA00022884"/>
    </source>
</evidence>
<dbReference type="EMBL" id="UFQT01000145">
    <property type="protein sequence ID" value="SSX20863.1"/>
    <property type="molecule type" value="Genomic_DNA"/>
</dbReference>
<dbReference type="PROSITE" id="PS50102">
    <property type="entry name" value="RRM"/>
    <property type="match status" value="1"/>
</dbReference>
<accession>A0A336LW39</accession>
<name>A0A336LW39_CULSO</name>
<reference evidence="6" key="2">
    <citation type="submission" date="2018-07" db="EMBL/GenBank/DDBJ databases">
        <authorList>
            <person name="Quirk P.G."/>
            <person name="Krulwich T.A."/>
        </authorList>
    </citation>
    <scope>NUCLEOTIDE SEQUENCE</scope>
</reference>
<dbReference type="EMBL" id="UFQS01000145">
    <property type="protein sequence ID" value="SSX00483.1"/>
    <property type="molecule type" value="Genomic_DNA"/>
</dbReference>
<dbReference type="InterPro" id="IPR012677">
    <property type="entry name" value="Nucleotide-bd_a/b_plait_sf"/>
</dbReference>